<evidence type="ECO:0000313" key="2">
    <source>
        <dbReference type="EMBL" id="CAB4947787.1"/>
    </source>
</evidence>
<name>A0A6J7R884_9ZZZZ</name>
<feature type="transmembrane region" description="Helical" evidence="1">
    <location>
        <begin position="20"/>
        <end position="41"/>
    </location>
</feature>
<dbReference type="EMBL" id="CAFBPU010000007">
    <property type="protein sequence ID" value="CAB5024953.1"/>
    <property type="molecule type" value="Genomic_DNA"/>
</dbReference>
<dbReference type="EMBL" id="CAFBND010000061">
    <property type="protein sequence ID" value="CAB4947787.1"/>
    <property type="molecule type" value="Genomic_DNA"/>
</dbReference>
<keyword evidence="1" id="KW-0812">Transmembrane</keyword>
<dbReference type="AlphaFoldDB" id="A0A6J7R884"/>
<gene>
    <name evidence="2" type="ORF">UFOPK3752_01466</name>
    <name evidence="3" type="ORF">UFOPK4150_00473</name>
</gene>
<organism evidence="3">
    <name type="scientific">freshwater metagenome</name>
    <dbReference type="NCBI Taxonomy" id="449393"/>
    <lineage>
        <taxon>unclassified sequences</taxon>
        <taxon>metagenomes</taxon>
        <taxon>ecological metagenomes</taxon>
    </lineage>
</organism>
<protein>
    <submittedName>
        <fullName evidence="3">Unannotated protein</fullName>
    </submittedName>
</protein>
<proteinExistence type="predicted"/>
<evidence type="ECO:0000256" key="1">
    <source>
        <dbReference type="SAM" id="Phobius"/>
    </source>
</evidence>
<sequence>MMMHNRFRELRESDSGAALIMVIGWMMVLALLVSAALGYAIQSNVVAHKGQDWGSAQSAAQAGLEDYVARLNRNDNYARVWDCTNPALQGPNQSGNTCGWGANTVTGWIPVIATQPTGPAFHYDVDASMLDQSGTINVMSTGRVGKVTRTIQAAIGRGGSTDFLYYTDLEHADPANVGVYPSGTTKYFCGSTGAQKDIYWWSPSISGSNRSNSGCTEIGFAAADVLDGRVHFNDTPKLNATGATFLSGFETSNPGCKTATAPNYSGCLRSGSPIPVYGTSGSPVPPIYTDTLYLDDTSAKFSAYPGCHFYGSTRIKFNSDATMTVWSKDSTGKSTGTGCGTFSAANSSQTVAVPNDQVIYVSAGSATHRCLSSEIGDGLPLGTYTGSATTTYTYDLTMLTTDQFCGQGNLYIEGTVKGRVTMAVENSIVVTGDLVLANGINGTDLVGLVAGNSVQVFHPWVDTWQKPSTTWGWKNAPAAVSGWPHRYIDPSTSAYTPTSGIQIAASIQTLQHSFWVQQYSQGSAQGTLLVLGSIAQRWRGIVGQGSAGYVKLYKYDARLKYSSPPYFPQWTNAKWGPRHTGELVSTYNSAGKYVG</sequence>
<accession>A0A6J7R884</accession>
<reference evidence="3" key="1">
    <citation type="submission" date="2020-05" db="EMBL/GenBank/DDBJ databases">
        <authorList>
            <person name="Chiriac C."/>
            <person name="Salcher M."/>
            <person name="Ghai R."/>
            <person name="Kavagutti S V."/>
        </authorList>
    </citation>
    <scope>NUCLEOTIDE SEQUENCE</scope>
</reference>
<keyword evidence="1" id="KW-1133">Transmembrane helix</keyword>
<keyword evidence="1" id="KW-0472">Membrane</keyword>
<evidence type="ECO:0000313" key="3">
    <source>
        <dbReference type="EMBL" id="CAB5024953.1"/>
    </source>
</evidence>